<comment type="cofactor">
    <cofactor evidence="2">
        <name>Mg(2+)</name>
        <dbReference type="ChEBI" id="CHEBI:18420"/>
    </cofactor>
</comment>
<evidence type="ECO:0000256" key="3">
    <source>
        <dbReference type="ARBA" id="ARBA00007686"/>
    </source>
</evidence>
<dbReference type="InterPro" id="IPR042113">
    <property type="entry name" value="P_AcTrfase_dom1"/>
</dbReference>
<dbReference type="InterPro" id="IPR046346">
    <property type="entry name" value="Aminoacid_DH-like_N_sf"/>
</dbReference>
<evidence type="ECO:0000259" key="11">
    <source>
        <dbReference type="SMART" id="SM00919"/>
    </source>
</evidence>
<protein>
    <submittedName>
        <fullName evidence="13">NADP-dependent malic enzyme</fullName>
    </submittedName>
</protein>
<dbReference type="SMART" id="SM00919">
    <property type="entry name" value="Malic_M"/>
    <property type="match status" value="1"/>
</dbReference>
<dbReference type="InterPro" id="IPR042112">
    <property type="entry name" value="P_AcTrfase_dom2"/>
</dbReference>
<comment type="similarity">
    <text evidence="4">In the C-terminal section; belongs to the phosphate acetyltransferase and butyryltransferase family.</text>
</comment>
<evidence type="ECO:0000256" key="4">
    <source>
        <dbReference type="ARBA" id="ARBA00008756"/>
    </source>
</evidence>
<dbReference type="Pfam" id="PF12434">
    <property type="entry name" value="Malate_DH"/>
    <property type="match status" value="1"/>
</dbReference>
<feature type="active site" description="Proton acceptor" evidence="8">
    <location>
        <position position="103"/>
    </location>
</feature>
<evidence type="ECO:0000313" key="14">
    <source>
        <dbReference type="Proteomes" id="UP000596827"/>
    </source>
</evidence>
<dbReference type="InterPro" id="IPR012302">
    <property type="entry name" value="Malic_NAD-bd"/>
</dbReference>
<proteinExistence type="inferred from homology"/>
<dbReference type="Pfam" id="PF03949">
    <property type="entry name" value="Malic_M"/>
    <property type="match status" value="1"/>
</dbReference>
<dbReference type="InterPro" id="IPR045213">
    <property type="entry name" value="Malic_NAD-bd_bact_type"/>
</dbReference>
<comment type="caution">
    <text evidence="13">The sequence shown here is derived from an EMBL/GenBank/DDBJ whole genome shotgun (WGS) entry which is preliminary data.</text>
</comment>
<dbReference type="PANTHER" id="PTHR43237:SF4">
    <property type="entry name" value="NADP-DEPENDENT MALIC ENZYME"/>
    <property type="match status" value="1"/>
</dbReference>
<dbReference type="SUPFAM" id="SSF53223">
    <property type="entry name" value="Aminoacid dehydrogenase-like, N-terminal domain"/>
    <property type="match status" value="1"/>
</dbReference>
<dbReference type="NCBIfam" id="NF009501">
    <property type="entry name" value="PRK12861.1"/>
    <property type="match status" value="1"/>
</dbReference>
<dbReference type="EMBL" id="JACORU010000001">
    <property type="protein sequence ID" value="MBC5763715.1"/>
    <property type="molecule type" value="Genomic_DNA"/>
</dbReference>
<organism evidence="13 14">
    <name type="scientific">Ramlibacter albus</name>
    <dbReference type="NCBI Taxonomy" id="2079448"/>
    <lineage>
        <taxon>Bacteria</taxon>
        <taxon>Pseudomonadati</taxon>
        <taxon>Pseudomonadota</taxon>
        <taxon>Betaproteobacteria</taxon>
        <taxon>Burkholderiales</taxon>
        <taxon>Comamonadaceae</taxon>
        <taxon>Ramlibacter</taxon>
    </lineage>
</organism>
<keyword evidence="6" id="KW-0560">Oxidoreductase</keyword>
<dbReference type="GO" id="GO:0046872">
    <property type="term" value="F:metal ion binding"/>
    <property type="evidence" value="ECO:0007669"/>
    <property type="project" value="UniProtKB-KW"/>
</dbReference>
<gene>
    <name evidence="13" type="ORF">H8R02_04590</name>
</gene>
<dbReference type="InterPro" id="IPR012301">
    <property type="entry name" value="Malic_N_dom"/>
</dbReference>
<dbReference type="InterPro" id="IPR012188">
    <property type="entry name" value="ME_PTA"/>
</dbReference>
<dbReference type="InterPro" id="IPR037062">
    <property type="entry name" value="Malic_N_dom_sf"/>
</dbReference>
<dbReference type="Proteomes" id="UP000596827">
    <property type="component" value="Unassembled WGS sequence"/>
</dbReference>
<evidence type="ECO:0000313" key="13">
    <source>
        <dbReference type="EMBL" id="MBC5763715.1"/>
    </source>
</evidence>
<keyword evidence="14" id="KW-1185">Reference proteome</keyword>
<dbReference type="InterPro" id="IPR051674">
    <property type="entry name" value="Malate_Decarboxylase"/>
</dbReference>
<dbReference type="InterPro" id="IPR036291">
    <property type="entry name" value="NAD(P)-bd_dom_sf"/>
</dbReference>
<evidence type="ECO:0000256" key="6">
    <source>
        <dbReference type="ARBA" id="ARBA00023002"/>
    </source>
</evidence>
<evidence type="ECO:0000256" key="10">
    <source>
        <dbReference type="PIRSR" id="PIRSR036684-3"/>
    </source>
</evidence>
<dbReference type="RefSeq" id="WP_187080149.1">
    <property type="nucleotide sequence ID" value="NZ_JACORU010000001.1"/>
</dbReference>
<comment type="cofactor">
    <cofactor evidence="1">
        <name>Mn(2+)</name>
        <dbReference type="ChEBI" id="CHEBI:29035"/>
    </cofactor>
</comment>
<keyword evidence="5 9" id="KW-0479">Metal-binding</keyword>
<dbReference type="GO" id="GO:0006108">
    <property type="term" value="P:malate metabolic process"/>
    <property type="evidence" value="ECO:0007669"/>
    <property type="project" value="InterPro"/>
</dbReference>
<accession>A0A923S0Y0</accession>
<dbReference type="FunFam" id="3.40.50.10380:FF:000003">
    <property type="entry name" value="NADP-dependent malic enzyme"/>
    <property type="match status" value="1"/>
</dbReference>
<evidence type="ECO:0000256" key="5">
    <source>
        <dbReference type="ARBA" id="ARBA00022723"/>
    </source>
</evidence>
<dbReference type="Gene3D" id="3.40.50.10750">
    <property type="entry name" value="Isocitrate/Isopropylmalate dehydrogenase-like"/>
    <property type="match status" value="1"/>
</dbReference>
<feature type="binding site" evidence="10">
    <location>
        <position position="297"/>
    </location>
    <ligand>
        <name>a divalent metal cation</name>
        <dbReference type="ChEBI" id="CHEBI:60240"/>
    </ligand>
</feature>
<dbReference type="GO" id="GO:0016746">
    <property type="term" value="F:acyltransferase activity"/>
    <property type="evidence" value="ECO:0007669"/>
    <property type="project" value="InterPro"/>
</dbReference>
<dbReference type="SUPFAM" id="SSF51735">
    <property type="entry name" value="NAD(P)-binding Rossmann-fold domains"/>
    <property type="match status" value="1"/>
</dbReference>
<keyword evidence="7" id="KW-0511">Multifunctional enzyme</keyword>
<keyword evidence="10" id="KW-0521">NADP</keyword>
<feature type="binding site" evidence="10">
    <location>
        <position position="172"/>
    </location>
    <ligand>
        <name>a divalent metal cation</name>
        <dbReference type="ChEBI" id="CHEBI:60240"/>
    </ligand>
</feature>
<dbReference type="GO" id="GO:0004470">
    <property type="term" value="F:malic enzyme activity"/>
    <property type="evidence" value="ECO:0007669"/>
    <property type="project" value="InterPro"/>
</dbReference>
<sequence>MPNEVNTEDKRAELRRAALEYHEQPIPGKVAIAATKQLVNQHDLSLAYSPGVAAPCEEIVKDPANAFRYTARGNLVAVITNGTAVLGLGDIGPLAAKPVMEGKGVLFKKFAGIDVFDIEIAEKDNLDKLVDIIAALEPTFGGINLEDIKAPDCFYVERKLRERMKIPVFHDDQHGTAICVAAAIINGLKVVGKDISKVKLVTSGAGAAALACVGLLLKLGMPRENIWLTDLAGVVYEGRKELMDEDKIQFAKNTPLRKLGDVMEDADVFLGLSAGGVLKPDMVKKMAANPIILALANPNPEINPEDAKAARADCIIATGRTDYPNQVNNVLCFPYIFRGALDSGATTITVEMEIAAVHAIAELAQAEQSEVVAAAYAGQQLAFGPDYLIPKPFDPRLMMKIAPAVAKAAADSGVALRPIPDMDAYRDKLQTFVYASGTTMKPIFTAAKTAAKKRVAYCEGEEERVLRAAQVVVDEAIARPTLIGRPTIIAERVEKFGLRLREGVDYDVVNTEYDERYRDFWQTYHRMTDRKGVTAQMAKIEMRRRLTLIGAMLLHKGQVDGMICGTWGTTDIHLRYLDQVIGKRPGVKTYACMNGLMLPGRQIFLVDTHVNYDPTAAQLAEITVMAAEEMLRFGVKPKVALLSHSNFGSGNTPTAIKMRETLALLQAEAPWLEVDGEMHGDVALDGHARNLLMPRSTLAGDANLLVLPNIDAANISYNLLKTAAGGNIAIGPVLLGAAKPVHILTASTTVRRIVNMTALTVADANAAR</sequence>
<feature type="binding site" evidence="9">
    <location>
        <position position="147"/>
    </location>
    <ligand>
        <name>a divalent metal cation</name>
        <dbReference type="ChEBI" id="CHEBI:60240"/>
    </ligand>
</feature>
<evidence type="ECO:0000256" key="1">
    <source>
        <dbReference type="ARBA" id="ARBA00001936"/>
    </source>
</evidence>
<comment type="similarity">
    <text evidence="3">In the N-terminal section; belongs to the malic enzymes family.</text>
</comment>
<dbReference type="Gene3D" id="3.40.50.720">
    <property type="entry name" value="NAD(P)-binding Rossmann-like Domain"/>
    <property type="match status" value="1"/>
</dbReference>
<feature type="binding site" evidence="9">
    <location>
        <position position="146"/>
    </location>
    <ligand>
        <name>a divalent metal cation</name>
        <dbReference type="ChEBI" id="CHEBI:60240"/>
    </ligand>
</feature>
<evidence type="ECO:0000256" key="7">
    <source>
        <dbReference type="ARBA" id="ARBA00023268"/>
    </source>
</evidence>
<dbReference type="Pfam" id="PF00390">
    <property type="entry name" value="malic"/>
    <property type="match status" value="1"/>
</dbReference>
<dbReference type="PANTHER" id="PTHR43237">
    <property type="entry name" value="NADP-DEPENDENT MALIC ENZYME"/>
    <property type="match status" value="1"/>
</dbReference>
<dbReference type="CDD" id="cd05311">
    <property type="entry name" value="NAD_bind_2_malic_enz"/>
    <property type="match status" value="1"/>
</dbReference>
<dbReference type="GO" id="GO:0016616">
    <property type="term" value="F:oxidoreductase activity, acting on the CH-OH group of donors, NAD or NADP as acceptor"/>
    <property type="evidence" value="ECO:0007669"/>
    <property type="project" value="InterPro"/>
</dbReference>
<reference evidence="13" key="1">
    <citation type="submission" date="2020-08" db="EMBL/GenBank/DDBJ databases">
        <title>Ramlibacter sp. GTP1 16S ribosomal RNA gene genome sequencing and assembly.</title>
        <authorList>
            <person name="Kang M."/>
        </authorList>
    </citation>
    <scope>NUCLEOTIDE SEQUENCE</scope>
    <source>
        <strain evidence="13">GTP1</strain>
    </source>
</reference>
<dbReference type="FunFam" id="3.40.50.720:FF:000095">
    <property type="entry name" value="NADP-dependent malic enzyme"/>
    <property type="match status" value="1"/>
</dbReference>
<dbReference type="SMART" id="SM01274">
    <property type="entry name" value="malic"/>
    <property type="match status" value="1"/>
</dbReference>
<dbReference type="AlphaFoldDB" id="A0A923S0Y0"/>
<dbReference type="InterPro" id="IPR002505">
    <property type="entry name" value="PTA_PTB"/>
</dbReference>
<dbReference type="Pfam" id="PF01515">
    <property type="entry name" value="PTA_PTB"/>
    <property type="match status" value="1"/>
</dbReference>
<evidence type="ECO:0000259" key="12">
    <source>
        <dbReference type="SMART" id="SM01274"/>
    </source>
</evidence>
<dbReference type="PIRSF" id="PIRSF036684">
    <property type="entry name" value="ME_PTA"/>
    <property type="match status" value="1"/>
</dbReference>
<dbReference type="Gene3D" id="3.40.50.10380">
    <property type="entry name" value="Malic enzyme, N-terminal domain"/>
    <property type="match status" value="1"/>
</dbReference>
<evidence type="ECO:0000256" key="8">
    <source>
        <dbReference type="PIRSR" id="PIRSR036684-1"/>
    </source>
</evidence>
<evidence type="ECO:0000256" key="2">
    <source>
        <dbReference type="ARBA" id="ARBA00001946"/>
    </source>
</evidence>
<dbReference type="Gene3D" id="3.40.50.10950">
    <property type="match status" value="1"/>
</dbReference>
<dbReference type="GO" id="GO:0051287">
    <property type="term" value="F:NAD binding"/>
    <property type="evidence" value="ECO:0007669"/>
    <property type="project" value="InterPro"/>
</dbReference>
<evidence type="ECO:0000256" key="9">
    <source>
        <dbReference type="PIRSR" id="PIRSR036684-2"/>
    </source>
</evidence>
<dbReference type="InterPro" id="IPR032683">
    <property type="entry name" value="Malate_DH"/>
</dbReference>
<dbReference type="SUPFAM" id="SSF53659">
    <property type="entry name" value="Isocitrate/Isopropylmalate dehydrogenase-like"/>
    <property type="match status" value="1"/>
</dbReference>
<name>A0A923S0Y0_9BURK</name>
<feature type="domain" description="Malic enzyme N-terminal" evidence="12">
    <location>
        <begin position="27"/>
        <end position="161"/>
    </location>
</feature>
<feature type="binding site" evidence="10">
    <location>
        <begin position="85"/>
        <end position="92"/>
    </location>
    <ligand>
        <name>NADP(+)</name>
        <dbReference type="ChEBI" id="CHEBI:58349"/>
    </ligand>
</feature>
<feature type="domain" description="Malic enzyme NAD-binding" evidence="11">
    <location>
        <begin position="173"/>
        <end position="410"/>
    </location>
</feature>